<dbReference type="HOGENOM" id="CLU_3106308_0_0_1"/>
<gene>
    <name evidence="1" type="ordered locus">DEHA2E12034g</name>
</gene>
<protein>
    <submittedName>
        <fullName evidence="1">DEHA2E12034p</fullName>
    </submittedName>
</protein>
<dbReference type="EMBL" id="CR382137">
    <property type="protein sequence ID" value="CAR65807.1"/>
    <property type="molecule type" value="Genomic_DNA"/>
</dbReference>
<dbReference type="KEGG" id="dha:DEHA2E12034g"/>
<name>B5RTZ5_DEBHA</name>
<keyword evidence="2" id="KW-1185">Reference proteome</keyword>
<dbReference type="AlphaFoldDB" id="B5RTZ5"/>
<reference evidence="1 2" key="1">
    <citation type="journal article" date="2004" name="Nature">
        <title>Genome evolution in yeasts.</title>
        <authorList>
            <consortium name="Genolevures"/>
            <person name="Dujon B."/>
            <person name="Sherman D."/>
            <person name="Fischer G."/>
            <person name="Durrens P."/>
            <person name="Casaregola S."/>
            <person name="Lafontaine I."/>
            <person name="de Montigny J."/>
            <person name="Marck C."/>
            <person name="Neuveglise C."/>
            <person name="Talla E."/>
            <person name="Goffard N."/>
            <person name="Frangeul L."/>
            <person name="Aigle M."/>
            <person name="Anthouard V."/>
            <person name="Babour A."/>
            <person name="Barbe V."/>
            <person name="Barnay S."/>
            <person name="Blanchin S."/>
            <person name="Beckerich J.M."/>
            <person name="Beyne E."/>
            <person name="Bleykasten C."/>
            <person name="Boisrame A."/>
            <person name="Boyer J."/>
            <person name="Cattolico L."/>
            <person name="Confanioleri F."/>
            <person name="de Daruvar A."/>
            <person name="Despons L."/>
            <person name="Fabre E."/>
            <person name="Fairhead C."/>
            <person name="Ferry-Dumazet H."/>
            <person name="Groppi A."/>
            <person name="Hantraye F."/>
            <person name="Hennequin C."/>
            <person name="Jauniaux N."/>
            <person name="Joyet P."/>
            <person name="Kachouri R."/>
            <person name="Kerrest A."/>
            <person name="Koszul R."/>
            <person name="Lemaire M."/>
            <person name="Lesur I."/>
            <person name="Ma L."/>
            <person name="Muller H."/>
            <person name="Nicaud J.M."/>
            <person name="Nikolski M."/>
            <person name="Oztas S."/>
            <person name="Ozier-Kalogeropoulos O."/>
            <person name="Pellenz S."/>
            <person name="Potier S."/>
            <person name="Richard G.F."/>
            <person name="Straub M.L."/>
            <person name="Suleau A."/>
            <person name="Swennene D."/>
            <person name="Tekaia F."/>
            <person name="Wesolowski-Louvel M."/>
            <person name="Westhof E."/>
            <person name="Wirth B."/>
            <person name="Zeniou-Meyer M."/>
            <person name="Zivanovic I."/>
            <person name="Bolotin-Fukuhara M."/>
            <person name="Thierry A."/>
            <person name="Bouchier C."/>
            <person name="Caudron B."/>
            <person name="Scarpelli C."/>
            <person name="Gaillardin C."/>
            <person name="Weissenbach J."/>
            <person name="Wincker P."/>
            <person name="Souciet J.L."/>
        </authorList>
    </citation>
    <scope>NUCLEOTIDE SEQUENCE [LARGE SCALE GENOMIC DNA]</scope>
    <source>
        <strain evidence="2">ATCC 36239 / CBS 767 / BCRC 21394 / JCM 1990 / NBRC 0083 / IGC 2968</strain>
    </source>
</reference>
<dbReference type="InParanoid" id="B5RTZ5"/>
<accession>B5RTZ5</accession>
<proteinExistence type="predicted"/>
<dbReference type="GeneID" id="8998729"/>
<dbReference type="RefSeq" id="XP_002770464.1">
    <property type="nucleotide sequence ID" value="XM_002770418.1"/>
</dbReference>
<sequence length="51" mass="6154">MSRSTAFTIKSLFYRTTTVSQAKIIDVVTKWWQNYFSVFHVIDDVAFFFFY</sequence>
<dbReference type="VEuPathDB" id="FungiDB:DEHA2E12034g"/>
<organism evidence="1 2">
    <name type="scientific">Debaryomyces hansenii (strain ATCC 36239 / CBS 767 / BCRC 21394 / JCM 1990 / NBRC 0083 / IGC 2968)</name>
    <name type="common">Yeast</name>
    <name type="synonym">Torulaspora hansenii</name>
    <dbReference type="NCBI Taxonomy" id="284592"/>
    <lineage>
        <taxon>Eukaryota</taxon>
        <taxon>Fungi</taxon>
        <taxon>Dikarya</taxon>
        <taxon>Ascomycota</taxon>
        <taxon>Saccharomycotina</taxon>
        <taxon>Pichiomycetes</taxon>
        <taxon>Debaryomycetaceae</taxon>
        <taxon>Debaryomyces</taxon>
    </lineage>
</organism>
<evidence type="ECO:0000313" key="2">
    <source>
        <dbReference type="Proteomes" id="UP000000599"/>
    </source>
</evidence>
<evidence type="ECO:0000313" key="1">
    <source>
        <dbReference type="EMBL" id="CAR65807.1"/>
    </source>
</evidence>
<dbReference type="Proteomes" id="UP000000599">
    <property type="component" value="Chromosome E"/>
</dbReference>